<protein>
    <submittedName>
        <fullName evidence="2">Uncharacterized protein</fullName>
    </submittedName>
</protein>
<sequence>MAYWEFLKVRTMVDIFQNLHAQICRIFLDGYGVLVVRIVIFKISSFKLQNASRDDIVIHEMFVGIKSFIRLFGIIAALIKVSASQEERTASINGNAPIVTKNVDDKETVIPPTSVEEKTQRRAKLKARSTLLMALPNKHQLKFNSYKDAKTPMQAIMNRYGGNSATKKTQKNILK</sequence>
<feature type="transmembrane region" description="Helical" evidence="1">
    <location>
        <begin position="61"/>
        <end position="79"/>
    </location>
</feature>
<dbReference type="EMBL" id="BQNB010021620">
    <property type="protein sequence ID" value="GJU08311.1"/>
    <property type="molecule type" value="Genomic_DNA"/>
</dbReference>
<evidence type="ECO:0000313" key="2">
    <source>
        <dbReference type="EMBL" id="GJU08311.1"/>
    </source>
</evidence>
<reference evidence="2" key="2">
    <citation type="submission" date="2022-01" db="EMBL/GenBank/DDBJ databases">
        <authorList>
            <person name="Yamashiro T."/>
            <person name="Shiraishi A."/>
            <person name="Satake H."/>
            <person name="Nakayama K."/>
        </authorList>
    </citation>
    <scope>NUCLEOTIDE SEQUENCE</scope>
</reference>
<feature type="transmembrane region" description="Helical" evidence="1">
    <location>
        <begin position="20"/>
        <end position="40"/>
    </location>
</feature>
<gene>
    <name evidence="2" type="ORF">Tco_1124741</name>
</gene>
<keyword evidence="1" id="KW-0812">Transmembrane</keyword>
<keyword evidence="1" id="KW-0472">Membrane</keyword>
<evidence type="ECO:0000256" key="1">
    <source>
        <dbReference type="SAM" id="Phobius"/>
    </source>
</evidence>
<comment type="caution">
    <text evidence="2">The sequence shown here is derived from an EMBL/GenBank/DDBJ whole genome shotgun (WGS) entry which is preliminary data.</text>
</comment>
<name>A0ABQ5J7M4_9ASTR</name>
<proteinExistence type="predicted"/>
<keyword evidence="1" id="KW-1133">Transmembrane helix</keyword>
<evidence type="ECO:0000313" key="3">
    <source>
        <dbReference type="Proteomes" id="UP001151760"/>
    </source>
</evidence>
<organism evidence="2 3">
    <name type="scientific">Tanacetum coccineum</name>
    <dbReference type="NCBI Taxonomy" id="301880"/>
    <lineage>
        <taxon>Eukaryota</taxon>
        <taxon>Viridiplantae</taxon>
        <taxon>Streptophyta</taxon>
        <taxon>Embryophyta</taxon>
        <taxon>Tracheophyta</taxon>
        <taxon>Spermatophyta</taxon>
        <taxon>Magnoliopsida</taxon>
        <taxon>eudicotyledons</taxon>
        <taxon>Gunneridae</taxon>
        <taxon>Pentapetalae</taxon>
        <taxon>asterids</taxon>
        <taxon>campanulids</taxon>
        <taxon>Asterales</taxon>
        <taxon>Asteraceae</taxon>
        <taxon>Asteroideae</taxon>
        <taxon>Anthemideae</taxon>
        <taxon>Anthemidinae</taxon>
        <taxon>Tanacetum</taxon>
    </lineage>
</organism>
<keyword evidence="3" id="KW-1185">Reference proteome</keyword>
<reference evidence="2" key="1">
    <citation type="journal article" date="2022" name="Int. J. Mol. Sci.">
        <title>Draft Genome of Tanacetum Coccineum: Genomic Comparison of Closely Related Tanacetum-Family Plants.</title>
        <authorList>
            <person name="Yamashiro T."/>
            <person name="Shiraishi A."/>
            <person name="Nakayama K."/>
            <person name="Satake H."/>
        </authorList>
    </citation>
    <scope>NUCLEOTIDE SEQUENCE</scope>
</reference>
<dbReference type="Proteomes" id="UP001151760">
    <property type="component" value="Unassembled WGS sequence"/>
</dbReference>
<accession>A0ABQ5J7M4</accession>